<keyword evidence="4" id="KW-1185">Reference proteome</keyword>
<evidence type="ECO:0000313" key="5">
    <source>
        <dbReference type="RefSeq" id="XP_005089916.1"/>
    </source>
</evidence>
<name>A0ABM0JBK8_APLCA</name>
<keyword evidence="3" id="KW-0732">Signal</keyword>
<accession>A0ABM0JBK8</accession>
<dbReference type="InterPro" id="IPR028082">
    <property type="entry name" value="Peripla_BP_I"/>
</dbReference>
<evidence type="ECO:0000313" key="4">
    <source>
        <dbReference type="Proteomes" id="UP000694888"/>
    </source>
</evidence>
<organism evidence="4 5">
    <name type="scientific">Aplysia californica</name>
    <name type="common">California sea hare</name>
    <dbReference type="NCBI Taxonomy" id="6500"/>
    <lineage>
        <taxon>Eukaryota</taxon>
        <taxon>Metazoa</taxon>
        <taxon>Spiralia</taxon>
        <taxon>Lophotrochozoa</taxon>
        <taxon>Mollusca</taxon>
        <taxon>Gastropoda</taxon>
        <taxon>Heterobranchia</taxon>
        <taxon>Euthyneura</taxon>
        <taxon>Tectipleura</taxon>
        <taxon>Aplysiida</taxon>
        <taxon>Aplysioidea</taxon>
        <taxon>Aplysiidae</taxon>
        <taxon>Aplysia</taxon>
    </lineage>
</organism>
<proteinExistence type="predicted"/>
<dbReference type="InterPro" id="IPR050726">
    <property type="entry name" value="mGluR"/>
</dbReference>
<feature type="chain" id="PRO_5047040439" evidence="3">
    <location>
        <begin position="24"/>
        <end position="962"/>
    </location>
</feature>
<dbReference type="Gene3D" id="3.40.50.2300">
    <property type="match status" value="2"/>
</dbReference>
<feature type="region of interest" description="Disordered" evidence="2">
    <location>
        <begin position="49"/>
        <end position="75"/>
    </location>
</feature>
<dbReference type="GeneID" id="101863945"/>
<dbReference type="Proteomes" id="UP000694888">
    <property type="component" value="Unplaced"/>
</dbReference>
<sequence length="962" mass="105576">MTPPSPVLLVCTCLCVFLAVGQGQGNREHSSKVGVVVVVTDGVNTIDGRCHDDDNKLSEKGGNETSSTRDDPNRMMTSHFSSWIRGIVEVLDTSLAPDYEAVLVEGPCTEPGTTMHSFMSVVTAHRVTGVLSVTSSDTSKALRDVTSYLQLPLVEMVHGDLLVTPSVGPLHYVVPHFHYTLAQNVLFISHLFNWTAVSVTSPGQPRSANGVMDVFQRLASENGLCVLPAYLSEDVPRIVFGHLHANTTPSQLSSTSNLFVEHVDVDVLESFERNSSTGADMLYLQSMQYQWRQLAMMINSSCAQNSDVRNTTSSQNSSSSVDVFETFQLCSLEDSFQSFSSDTRAQIVHLVASISLLLSKSNIDLKTSSFCTHTQSSSSVMCLMFDPRLYRLDLNTNTVELVEELYRIRDVSGLDLSQRSKSVQMRGHTLLLPINLTDYVGRESCGNLCRYCARCLPSKMSDMTIMTSGEGELYVLGLFPIHKISPDGQCNLANPIGYAESVVFVDEFKKQQALLPSVGRRNIAAVVFDTCGSTAHAYTVINQVDSCDFTFQESQERRPIFIQPDSVVGIIESENDFGDTFVSNSKFRLVLDESGFSTSADLPITFIDNVLATLAHLQWTVINVIVSEDSEMLKLSEYLKTANSARTFCFVIHLVLPSSEDGLQVINRAFAGVTKTSVFLLLTTPRDTQELLHHLRVHADAKAVRLQYIFTPWNEKLHEYPDVEESSDTNIVFRSSSLSSSSPVVNVSLIKTSVNPWSSEFANSSTGLETLLEDGDHSEKFDVVQAMVQQLLPQLNSFNHPDKDFSSLVLTSTKLDVVAFYANGRTKAELGHVDGSVFTPTAKFFGRPHNTCSGWCPACNVCKAPAPPPPTSDHAHLHLSGDVIITGLFPLHSPGTEPFMCGQLQTDASVLLDVAAFIFALDTAKSRYPAFCPELKLVGWCSTHAQTLSPPLELSGTFTHVL</sequence>
<feature type="signal peptide" evidence="3">
    <location>
        <begin position="1"/>
        <end position="23"/>
    </location>
</feature>
<dbReference type="PANTHER" id="PTHR24060">
    <property type="entry name" value="METABOTROPIC GLUTAMATE RECEPTOR"/>
    <property type="match status" value="1"/>
</dbReference>
<reference evidence="5" key="1">
    <citation type="submission" date="2025-08" db="UniProtKB">
        <authorList>
            <consortium name="RefSeq"/>
        </authorList>
    </citation>
    <scope>IDENTIFICATION</scope>
</reference>
<dbReference type="SUPFAM" id="SSF53822">
    <property type="entry name" value="Periplasmic binding protein-like I"/>
    <property type="match status" value="1"/>
</dbReference>
<evidence type="ECO:0000256" key="2">
    <source>
        <dbReference type="SAM" id="MobiDB-lite"/>
    </source>
</evidence>
<keyword evidence="1" id="KW-0325">Glycoprotein</keyword>
<evidence type="ECO:0000256" key="3">
    <source>
        <dbReference type="SAM" id="SignalP"/>
    </source>
</evidence>
<dbReference type="RefSeq" id="XP_005089916.1">
    <property type="nucleotide sequence ID" value="XM_005089859.3"/>
</dbReference>
<gene>
    <name evidence="5" type="primary">LOC101863945</name>
</gene>
<protein>
    <submittedName>
        <fullName evidence="5">Uncharacterized protein LOC101863945</fullName>
    </submittedName>
</protein>
<evidence type="ECO:0000256" key="1">
    <source>
        <dbReference type="ARBA" id="ARBA00023180"/>
    </source>
</evidence>
<feature type="compositionally biased region" description="Basic and acidic residues" evidence="2">
    <location>
        <begin position="49"/>
        <end position="73"/>
    </location>
</feature>